<dbReference type="Proteomes" id="UP000199032">
    <property type="component" value="Unassembled WGS sequence"/>
</dbReference>
<name>A0A0S4LH07_9BACT</name>
<evidence type="ECO:0000313" key="2">
    <source>
        <dbReference type="Proteomes" id="UP000199032"/>
    </source>
</evidence>
<sequence>MYVEDEALIDIDTLSVVRGELPRRALAMVLEWAVLHRVELRRDWELARSGRTPVPIAPLD</sequence>
<gene>
    <name evidence="1" type="ORF">COMA1_30246</name>
</gene>
<reference evidence="1 2" key="1">
    <citation type="submission" date="2015-10" db="EMBL/GenBank/DDBJ databases">
        <authorList>
            <person name="Gilbert D.G."/>
        </authorList>
    </citation>
    <scope>NUCLEOTIDE SEQUENCE [LARGE SCALE GENOMIC DNA]</scope>
    <source>
        <strain evidence="1">COMA1</strain>
    </source>
</reference>
<evidence type="ECO:0008006" key="3">
    <source>
        <dbReference type="Google" id="ProtNLM"/>
    </source>
</evidence>
<proteinExistence type="predicted"/>
<dbReference type="Pfam" id="PF13711">
    <property type="entry name" value="DUF4160"/>
    <property type="match status" value="1"/>
</dbReference>
<accession>A0A0S4LH07</accession>
<dbReference type="InterPro" id="IPR025427">
    <property type="entry name" value="DUF4160"/>
</dbReference>
<dbReference type="AlphaFoldDB" id="A0A0S4LH07"/>
<organism evidence="1 2">
    <name type="scientific">Candidatus Nitrospira nitrosa</name>
    <dbReference type="NCBI Taxonomy" id="1742972"/>
    <lineage>
        <taxon>Bacteria</taxon>
        <taxon>Pseudomonadati</taxon>
        <taxon>Nitrospirota</taxon>
        <taxon>Nitrospiria</taxon>
        <taxon>Nitrospirales</taxon>
        <taxon>Nitrospiraceae</taxon>
        <taxon>Nitrospira</taxon>
    </lineage>
</organism>
<evidence type="ECO:0000313" key="1">
    <source>
        <dbReference type="EMBL" id="CUS36789.1"/>
    </source>
</evidence>
<dbReference type="STRING" id="1742972.COMA1_30246"/>
<protein>
    <recommendedName>
        <fullName evidence="3">DUF4160 domain-containing protein</fullName>
    </recommendedName>
</protein>
<dbReference type="EMBL" id="CZQA01000009">
    <property type="protein sequence ID" value="CUS36789.1"/>
    <property type="molecule type" value="Genomic_DNA"/>
</dbReference>
<keyword evidence="2" id="KW-1185">Reference proteome</keyword>